<evidence type="ECO:0000256" key="1">
    <source>
        <dbReference type="ARBA" id="ARBA00004123"/>
    </source>
</evidence>
<evidence type="ECO:0000256" key="2">
    <source>
        <dbReference type="ARBA" id="ARBA00022723"/>
    </source>
</evidence>
<keyword evidence="4" id="KW-0862">Zinc</keyword>
<feature type="compositionally biased region" description="Gly residues" evidence="8">
    <location>
        <begin position="100"/>
        <end position="112"/>
    </location>
</feature>
<accession>A0A0G4G9P5</accession>
<dbReference type="InterPro" id="IPR000690">
    <property type="entry name" value="Matrin/U1-C_Znf_C2H2"/>
</dbReference>
<reference evidence="10" key="1">
    <citation type="submission" date="2014-11" db="EMBL/GenBank/DDBJ databases">
        <authorList>
            <person name="Otto D Thomas"/>
            <person name="Naeem Raeece"/>
        </authorList>
    </citation>
    <scope>NUCLEOTIDE SEQUENCE</scope>
</reference>
<comment type="subcellular location">
    <subcellularLocation>
        <location evidence="1">Nucleus</location>
    </subcellularLocation>
</comment>
<dbReference type="Gene3D" id="3.30.160.60">
    <property type="entry name" value="Classic Zinc Finger"/>
    <property type="match status" value="1"/>
</dbReference>
<dbReference type="InterPro" id="IPR013085">
    <property type="entry name" value="U1-CZ_Znf_C2H2"/>
</dbReference>
<dbReference type="SUPFAM" id="SSF57667">
    <property type="entry name" value="beta-beta-alpha zinc fingers"/>
    <property type="match status" value="1"/>
</dbReference>
<dbReference type="InterPro" id="IPR036236">
    <property type="entry name" value="Znf_C2H2_sf"/>
</dbReference>
<keyword evidence="7" id="KW-0687">Ribonucleoprotein</keyword>
<name>A0A0G4G9P5_9ALVE</name>
<evidence type="ECO:0000259" key="9">
    <source>
        <dbReference type="PROSITE" id="PS50171"/>
    </source>
</evidence>
<keyword evidence="6" id="KW-0539">Nucleus</keyword>
<dbReference type="PANTHER" id="PTHR31148:SF1">
    <property type="entry name" value="U1 SMALL NUCLEAR RIBONUCLEOPROTEIN C"/>
    <property type="match status" value="1"/>
</dbReference>
<organism evidence="10">
    <name type="scientific">Chromera velia CCMP2878</name>
    <dbReference type="NCBI Taxonomy" id="1169474"/>
    <lineage>
        <taxon>Eukaryota</taxon>
        <taxon>Sar</taxon>
        <taxon>Alveolata</taxon>
        <taxon>Colpodellida</taxon>
        <taxon>Chromeraceae</taxon>
        <taxon>Chromera</taxon>
    </lineage>
</organism>
<feature type="region of interest" description="Disordered" evidence="8">
    <location>
        <begin position="100"/>
        <end position="134"/>
    </location>
</feature>
<dbReference type="GO" id="GO:0030627">
    <property type="term" value="F:pre-mRNA 5'-splice site binding"/>
    <property type="evidence" value="ECO:0007669"/>
    <property type="project" value="InterPro"/>
</dbReference>
<evidence type="ECO:0000256" key="6">
    <source>
        <dbReference type="ARBA" id="ARBA00023242"/>
    </source>
</evidence>
<evidence type="ECO:0000256" key="5">
    <source>
        <dbReference type="ARBA" id="ARBA00022884"/>
    </source>
</evidence>
<evidence type="ECO:0000256" key="7">
    <source>
        <dbReference type="ARBA" id="ARBA00023274"/>
    </source>
</evidence>
<evidence type="ECO:0000313" key="10">
    <source>
        <dbReference type="EMBL" id="CEM25241.1"/>
    </source>
</evidence>
<feature type="compositionally biased region" description="Gly residues" evidence="8">
    <location>
        <begin position="125"/>
        <end position="134"/>
    </location>
</feature>
<dbReference type="PhylomeDB" id="A0A0G4G9P5"/>
<dbReference type="PROSITE" id="PS50171">
    <property type="entry name" value="ZF_MATRIN"/>
    <property type="match status" value="1"/>
</dbReference>
<evidence type="ECO:0000256" key="4">
    <source>
        <dbReference type="ARBA" id="ARBA00022833"/>
    </source>
</evidence>
<proteinExistence type="predicted"/>
<keyword evidence="2" id="KW-0479">Metal-binding</keyword>
<keyword evidence="5" id="KW-0694">RNA-binding</keyword>
<dbReference type="GO" id="GO:0008270">
    <property type="term" value="F:zinc ion binding"/>
    <property type="evidence" value="ECO:0007669"/>
    <property type="project" value="UniProtKB-KW"/>
</dbReference>
<sequence>MPKFYCHYCCIYLTHSSPGGRRQHNAGRKHIHNKIDYWMQLLSSGAVHPPPYDTHLAGAIGSDPQKGLGTYARGVAPGAASMGLPMVKPGEHVKVLRPPAGGGGPGGMGGGMRPAPGLLDPPPMGGGGGPHMGGPGPMIMGPMGGGGMRPMGGPQGPGGWR</sequence>
<dbReference type="GO" id="GO:0000395">
    <property type="term" value="P:mRNA 5'-splice site recognition"/>
    <property type="evidence" value="ECO:0007669"/>
    <property type="project" value="InterPro"/>
</dbReference>
<evidence type="ECO:0000256" key="8">
    <source>
        <dbReference type="SAM" id="MobiDB-lite"/>
    </source>
</evidence>
<dbReference type="AlphaFoldDB" id="A0A0G4G9P5"/>
<keyword evidence="3" id="KW-0863">Zinc-finger</keyword>
<dbReference type="VEuPathDB" id="CryptoDB:Cvel_4366"/>
<dbReference type="PANTHER" id="PTHR31148">
    <property type="entry name" value="U1 SMALL NUCLEAR RIBONUCLEOPROTEIN C"/>
    <property type="match status" value="1"/>
</dbReference>
<feature type="domain" description="Matrin-type" evidence="9">
    <location>
        <begin position="4"/>
        <end position="36"/>
    </location>
</feature>
<gene>
    <name evidence="10" type="ORF">Cvel_4366</name>
</gene>
<dbReference type="InterPro" id="IPR017340">
    <property type="entry name" value="U1_snRNP-C"/>
</dbReference>
<dbReference type="Pfam" id="PF06220">
    <property type="entry name" value="zf-U1"/>
    <property type="match status" value="1"/>
</dbReference>
<protein>
    <recommendedName>
        <fullName evidence="9">Matrin-type domain-containing protein</fullName>
    </recommendedName>
</protein>
<dbReference type="EMBL" id="CDMZ01000992">
    <property type="protein sequence ID" value="CEM25241.1"/>
    <property type="molecule type" value="Genomic_DNA"/>
</dbReference>
<dbReference type="GO" id="GO:0005685">
    <property type="term" value="C:U1 snRNP"/>
    <property type="evidence" value="ECO:0007669"/>
    <property type="project" value="InterPro"/>
</dbReference>
<evidence type="ECO:0000256" key="3">
    <source>
        <dbReference type="ARBA" id="ARBA00022771"/>
    </source>
</evidence>